<gene>
    <name evidence="1" type="ORF">AB3X52_03110</name>
</gene>
<accession>A0ABV3SX49</accession>
<proteinExistence type="predicted"/>
<evidence type="ECO:0000313" key="1">
    <source>
        <dbReference type="EMBL" id="MEX0426595.1"/>
    </source>
</evidence>
<evidence type="ECO:0000313" key="2">
    <source>
        <dbReference type="Proteomes" id="UP001556631"/>
    </source>
</evidence>
<name>A0ABV3SX49_9ACTN</name>
<protein>
    <submittedName>
        <fullName evidence="1">Uncharacterized protein</fullName>
    </submittedName>
</protein>
<keyword evidence="2" id="KW-1185">Reference proteome</keyword>
<organism evidence="1 2">
    <name type="scientific">Nocardioides eburneus</name>
    <dbReference type="NCBI Taxonomy" id="3231482"/>
    <lineage>
        <taxon>Bacteria</taxon>
        <taxon>Bacillati</taxon>
        <taxon>Actinomycetota</taxon>
        <taxon>Actinomycetes</taxon>
        <taxon>Propionibacteriales</taxon>
        <taxon>Nocardioidaceae</taxon>
        <taxon>Nocardioides</taxon>
    </lineage>
</organism>
<sequence>MRTVTLHQYRTRLDGYATMEAMDTTALFDARAKVLRDLESRALATPGTVSILEEAMSERGWWAEQWPEGLVYVAGLVAQDVQDALFDGALNGGPQRWPICTTCPSDAPLHSLSISPDLGGPDPVWVCEDSGVVVAPLGAL</sequence>
<dbReference type="Proteomes" id="UP001556631">
    <property type="component" value="Unassembled WGS sequence"/>
</dbReference>
<dbReference type="EMBL" id="JBFPJR010000004">
    <property type="protein sequence ID" value="MEX0426595.1"/>
    <property type="molecule type" value="Genomic_DNA"/>
</dbReference>
<dbReference type="RefSeq" id="WP_367991319.1">
    <property type="nucleotide sequence ID" value="NZ_JBFPJR010000004.1"/>
</dbReference>
<reference evidence="1 2" key="1">
    <citation type="submission" date="2024-07" db="EMBL/GenBank/DDBJ databases">
        <authorList>
            <person name="Lee S."/>
            <person name="Kang M."/>
        </authorList>
    </citation>
    <scope>NUCLEOTIDE SEQUENCE [LARGE SCALE GENOMIC DNA]</scope>
    <source>
        <strain evidence="1 2">DS6</strain>
    </source>
</reference>
<comment type="caution">
    <text evidence="1">The sequence shown here is derived from an EMBL/GenBank/DDBJ whole genome shotgun (WGS) entry which is preliminary data.</text>
</comment>